<comment type="caution">
    <text evidence="1">The sequence shown here is derived from an EMBL/GenBank/DDBJ whole genome shotgun (WGS) entry which is preliminary data.</text>
</comment>
<reference evidence="2" key="1">
    <citation type="journal article" date="2023" name="G3 (Bethesda)">
        <title>Genome assembly and association tests identify interacting loci associated with vigor, precocity, and sex in interspecific pistachio rootstocks.</title>
        <authorList>
            <person name="Palmer W."/>
            <person name="Jacygrad E."/>
            <person name="Sagayaradj S."/>
            <person name="Cavanaugh K."/>
            <person name="Han R."/>
            <person name="Bertier L."/>
            <person name="Beede B."/>
            <person name="Kafkas S."/>
            <person name="Golino D."/>
            <person name="Preece J."/>
            <person name="Michelmore R."/>
        </authorList>
    </citation>
    <scope>NUCLEOTIDE SEQUENCE [LARGE SCALE GENOMIC DNA]</scope>
</reference>
<keyword evidence="2" id="KW-1185">Reference proteome</keyword>
<accession>A0ACC1C2P5</accession>
<name>A0ACC1C2P5_9ROSI</name>
<organism evidence="1 2">
    <name type="scientific">Pistacia atlantica</name>
    <dbReference type="NCBI Taxonomy" id="434234"/>
    <lineage>
        <taxon>Eukaryota</taxon>
        <taxon>Viridiplantae</taxon>
        <taxon>Streptophyta</taxon>
        <taxon>Embryophyta</taxon>
        <taxon>Tracheophyta</taxon>
        <taxon>Spermatophyta</taxon>
        <taxon>Magnoliopsida</taxon>
        <taxon>eudicotyledons</taxon>
        <taxon>Gunneridae</taxon>
        <taxon>Pentapetalae</taxon>
        <taxon>rosids</taxon>
        <taxon>malvids</taxon>
        <taxon>Sapindales</taxon>
        <taxon>Anacardiaceae</taxon>
        <taxon>Pistacia</taxon>
    </lineage>
</organism>
<dbReference type="EMBL" id="CM047898">
    <property type="protein sequence ID" value="KAJ0106364.1"/>
    <property type="molecule type" value="Genomic_DNA"/>
</dbReference>
<protein>
    <submittedName>
        <fullName evidence="1">Uncharacterized protein</fullName>
    </submittedName>
</protein>
<gene>
    <name evidence="1" type="ORF">Patl1_18990</name>
</gene>
<sequence>MAYSGNWVRVCDTCKAAACTIYCHNDSAYLCSSCDEHIHAADSMALPHERVWIFTTCQNAPAAVFGNKADAASLCVNPLPGHVPVPPVSSLVYANSRTYQEELPVAMVDTAEEEIDEDETDSQLLLEPEENDNQTNGGFTYLEEPDKSVGIKDYNSCTEIQYQDQKNQQKIYNAYQGDSGSDGIVPVHSSEIKEQEGQWQHQHQQQHNFHFNKEYEASKAAFINTPSSSQSVPVSFFNAGIIQTATISDIPSSYTRYPNGTTDFFPKYSPLMPLQFTPMNREAKVLRYREKRKARRFKRKIRYASGKAYTEARPRVKGRFVRKTDMDFEVGEMFSTEDDGYGIFPSY</sequence>
<evidence type="ECO:0000313" key="1">
    <source>
        <dbReference type="EMBL" id="KAJ0106364.1"/>
    </source>
</evidence>
<proteinExistence type="predicted"/>
<dbReference type="Proteomes" id="UP001164250">
    <property type="component" value="Chromosome 2"/>
</dbReference>
<evidence type="ECO:0000313" key="2">
    <source>
        <dbReference type="Proteomes" id="UP001164250"/>
    </source>
</evidence>